<evidence type="ECO:0000313" key="2">
    <source>
        <dbReference type="Proteomes" id="UP000838763"/>
    </source>
</evidence>
<gene>
    <name evidence="1" type="ORF">PPNO1_LOCUS4672</name>
</gene>
<keyword evidence="2" id="KW-1185">Reference proteome</keyword>
<comment type="caution">
    <text evidence="1">The sequence shown here is derived from an EMBL/GenBank/DDBJ whole genome shotgun (WGS) entry which is preliminary data.</text>
</comment>
<name>A0A9P1H404_9PEZI</name>
<protein>
    <submittedName>
        <fullName evidence="1">Uncharacterized protein</fullName>
    </submittedName>
</protein>
<dbReference type="AlphaFoldDB" id="A0A9P1H404"/>
<reference evidence="1" key="1">
    <citation type="submission" date="2022-11" db="EMBL/GenBank/DDBJ databases">
        <authorList>
            <person name="Scott C."/>
            <person name="Bruce N."/>
        </authorList>
    </citation>
    <scope>NUCLEOTIDE SEQUENCE</scope>
</reference>
<proteinExistence type="predicted"/>
<dbReference type="EMBL" id="CALLCH030000012">
    <property type="protein sequence ID" value="CAI4214945.1"/>
    <property type="molecule type" value="Genomic_DNA"/>
</dbReference>
<sequence>MARSRTALPEFDVAANAAGLRVDGWANRQIVLRLSLDSDLIHSLSTAHTRPLGKFHVARYLLDEAVARASVLNGQAHPNPMAR</sequence>
<accession>A0A9P1H404</accession>
<organism evidence="1 2">
    <name type="scientific">Parascedosporium putredinis</name>
    <dbReference type="NCBI Taxonomy" id="1442378"/>
    <lineage>
        <taxon>Eukaryota</taxon>
        <taxon>Fungi</taxon>
        <taxon>Dikarya</taxon>
        <taxon>Ascomycota</taxon>
        <taxon>Pezizomycotina</taxon>
        <taxon>Sordariomycetes</taxon>
        <taxon>Hypocreomycetidae</taxon>
        <taxon>Microascales</taxon>
        <taxon>Microascaceae</taxon>
        <taxon>Parascedosporium</taxon>
    </lineage>
</organism>
<dbReference type="Proteomes" id="UP000838763">
    <property type="component" value="Unassembled WGS sequence"/>
</dbReference>
<evidence type="ECO:0000313" key="1">
    <source>
        <dbReference type="EMBL" id="CAI4214945.1"/>
    </source>
</evidence>